<dbReference type="Proteomes" id="UP001605036">
    <property type="component" value="Unassembled WGS sequence"/>
</dbReference>
<keyword evidence="6" id="KW-1185">Reference proteome</keyword>
<reference evidence="5 6" key="1">
    <citation type="submission" date="2024-09" db="EMBL/GenBank/DDBJ databases">
        <title>Chromosome-scale assembly of Riccia fluitans.</title>
        <authorList>
            <person name="Paukszto L."/>
            <person name="Sawicki J."/>
            <person name="Karawczyk K."/>
            <person name="Piernik-Szablinska J."/>
            <person name="Szczecinska M."/>
            <person name="Mazdziarz M."/>
        </authorList>
    </citation>
    <scope>NUCLEOTIDE SEQUENCE [LARGE SCALE GENOMIC DNA]</scope>
    <source>
        <strain evidence="5">Rf_01</strain>
        <tissue evidence="5">Aerial parts of the thallus</tissue>
    </source>
</reference>
<dbReference type="SUPFAM" id="SSF51445">
    <property type="entry name" value="(Trans)glycosidases"/>
    <property type="match status" value="1"/>
</dbReference>
<comment type="caution">
    <text evidence="5">The sequence shown here is derived from an EMBL/GenBank/DDBJ whole genome shotgun (WGS) entry which is preliminary data.</text>
</comment>
<dbReference type="EMBL" id="JBHFFA010000004">
    <property type="protein sequence ID" value="KAL2629934.1"/>
    <property type="molecule type" value="Genomic_DNA"/>
</dbReference>
<comment type="similarity">
    <text evidence="1 4">Belongs to the glycosyl hydrolase 1 family.</text>
</comment>
<evidence type="ECO:0000313" key="6">
    <source>
        <dbReference type="Proteomes" id="UP001605036"/>
    </source>
</evidence>
<evidence type="ECO:0000256" key="4">
    <source>
        <dbReference type="RuleBase" id="RU003690"/>
    </source>
</evidence>
<dbReference type="Pfam" id="PF00232">
    <property type="entry name" value="Glyco_hydro_1"/>
    <property type="match status" value="1"/>
</dbReference>
<dbReference type="InterPro" id="IPR001360">
    <property type="entry name" value="Glyco_hydro_1"/>
</dbReference>
<evidence type="ECO:0000256" key="3">
    <source>
        <dbReference type="ARBA" id="ARBA00023295"/>
    </source>
</evidence>
<name>A0ABD1YJZ1_9MARC</name>
<protein>
    <submittedName>
        <fullName evidence="5">Uncharacterized protein</fullName>
    </submittedName>
</protein>
<dbReference type="PANTHER" id="PTHR10353:SF36">
    <property type="entry name" value="LP05116P"/>
    <property type="match status" value="1"/>
</dbReference>
<keyword evidence="2" id="KW-0378">Hydrolase</keyword>
<proteinExistence type="inferred from homology"/>
<accession>A0ABD1YJZ1</accession>
<dbReference type="AlphaFoldDB" id="A0ABD1YJZ1"/>
<organism evidence="5 6">
    <name type="scientific">Riccia fluitans</name>
    <dbReference type="NCBI Taxonomy" id="41844"/>
    <lineage>
        <taxon>Eukaryota</taxon>
        <taxon>Viridiplantae</taxon>
        <taxon>Streptophyta</taxon>
        <taxon>Embryophyta</taxon>
        <taxon>Marchantiophyta</taxon>
        <taxon>Marchantiopsida</taxon>
        <taxon>Marchantiidae</taxon>
        <taxon>Marchantiales</taxon>
        <taxon>Ricciaceae</taxon>
        <taxon>Riccia</taxon>
    </lineage>
</organism>
<gene>
    <name evidence="5" type="ORF">R1flu_014620</name>
</gene>
<dbReference type="PRINTS" id="PR00131">
    <property type="entry name" value="GLHYDRLASE1"/>
</dbReference>
<sequence>MAVVYMHQPKQGDAIGFKVDYELAEPLSDSIEDKEAAERCRAFQLGCGAGGWILHGGKLLLRGSADFFGLSHYTTRWVVSQPVPSDPAQSNYWMDQGILTTVCNTSDRCTWCFCCCEDGVLIGMDDFHDEKLSISQFLEETRRVNYHLKHVHKAIEKEADVRTYFTAWTLMDSFEWAVGYESRSGLYYVDNKIRSGIRRTRRSRLASFSNLKSTILSLRLDVVDSPLNPSVFTNWKRSHSEVGLEDKKN</sequence>
<dbReference type="InterPro" id="IPR017853">
    <property type="entry name" value="GH"/>
</dbReference>
<dbReference type="GO" id="GO:0016798">
    <property type="term" value="F:hydrolase activity, acting on glycosyl bonds"/>
    <property type="evidence" value="ECO:0007669"/>
    <property type="project" value="UniProtKB-KW"/>
</dbReference>
<evidence type="ECO:0000313" key="5">
    <source>
        <dbReference type="EMBL" id="KAL2629934.1"/>
    </source>
</evidence>
<dbReference type="Gene3D" id="3.20.20.80">
    <property type="entry name" value="Glycosidases"/>
    <property type="match status" value="1"/>
</dbReference>
<dbReference type="PANTHER" id="PTHR10353">
    <property type="entry name" value="GLYCOSYL HYDROLASE"/>
    <property type="match status" value="1"/>
</dbReference>
<evidence type="ECO:0000256" key="1">
    <source>
        <dbReference type="ARBA" id="ARBA00010838"/>
    </source>
</evidence>
<evidence type="ECO:0000256" key="2">
    <source>
        <dbReference type="ARBA" id="ARBA00022801"/>
    </source>
</evidence>
<keyword evidence="3" id="KW-0326">Glycosidase</keyword>